<dbReference type="EMBL" id="JAEUBE010000199">
    <property type="protein sequence ID" value="KAH3666938.1"/>
    <property type="molecule type" value="Genomic_DNA"/>
</dbReference>
<sequence>MDITQNRGTGVRSDLFGGLLHGQRGGGRSESVVWSRNPAKILVQGLSNPLNTEHVVSIGPNLDFQLRSFVGPLDVFGGVLVKLDSELETELVELLGGVFLAQQGEQVGLIDSDGRHG</sequence>
<name>A0A9P8P6X8_9ASCO</name>
<evidence type="ECO:0000313" key="2">
    <source>
        <dbReference type="Proteomes" id="UP000769157"/>
    </source>
</evidence>
<evidence type="ECO:0000313" key="1">
    <source>
        <dbReference type="EMBL" id="KAH3666938.1"/>
    </source>
</evidence>
<dbReference type="RefSeq" id="XP_046061894.1">
    <property type="nucleotide sequence ID" value="XM_046204359.1"/>
</dbReference>
<organism evidence="1 2">
    <name type="scientific">Ogataea philodendri</name>
    <dbReference type="NCBI Taxonomy" id="1378263"/>
    <lineage>
        <taxon>Eukaryota</taxon>
        <taxon>Fungi</taxon>
        <taxon>Dikarya</taxon>
        <taxon>Ascomycota</taxon>
        <taxon>Saccharomycotina</taxon>
        <taxon>Pichiomycetes</taxon>
        <taxon>Pichiales</taxon>
        <taxon>Pichiaceae</taxon>
        <taxon>Ogataea</taxon>
    </lineage>
</organism>
<accession>A0A9P8P6X8</accession>
<dbReference type="GeneID" id="70235355"/>
<dbReference type="Proteomes" id="UP000769157">
    <property type="component" value="Unassembled WGS sequence"/>
</dbReference>
<reference evidence="1" key="1">
    <citation type="journal article" date="2021" name="Open Biol.">
        <title>Shared evolutionary footprints suggest mitochondrial oxidative damage underlies multiple complex I losses in fungi.</title>
        <authorList>
            <person name="Schikora-Tamarit M.A."/>
            <person name="Marcet-Houben M."/>
            <person name="Nosek J."/>
            <person name="Gabaldon T."/>
        </authorList>
    </citation>
    <scope>NUCLEOTIDE SEQUENCE</scope>
    <source>
        <strain evidence="1">CBS6075</strain>
    </source>
</reference>
<dbReference type="AlphaFoldDB" id="A0A9P8P6X8"/>
<gene>
    <name evidence="1" type="ORF">OGAPHI_003388</name>
</gene>
<keyword evidence="2" id="KW-1185">Reference proteome</keyword>
<proteinExistence type="predicted"/>
<comment type="caution">
    <text evidence="1">The sequence shown here is derived from an EMBL/GenBank/DDBJ whole genome shotgun (WGS) entry which is preliminary data.</text>
</comment>
<protein>
    <submittedName>
        <fullName evidence="1">Uncharacterized protein</fullName>
    </submittedName>
</protein>
<reference evidence="1" key="2">
    <citation type="submission" date="2021-01" db="EMBL/GenBank/DDBJ databases">
        <authorList>
            <person name="Schikora-Tamarit M.A."/>
        </authorList>
    </citation>
    <scope>NUCLEOTIDE SEQUENCE</scope>
    <source>
        <strain evidence="1">CBS6075</strain>
    </source>
</reference>